<dbReference type="EMBL" id="CM002924">
    <property type="protein sequence ID" value="KGN56261.1"/>
    <property type="molecule type" value="Genomic_DNA"/>
</dbReference>
<dbReference type="Gramene" id="KGN56261">
    <property type="protein sequence ID" value="KGN56261"/>
    <property type="gene ID" value="Csa_3G110090"/>
</dbReference>
<keyword evidence="2" id="KW-1185">Reference proteome</keyword>
<sequence length="68" mass="7268">MSTAHARQVFVQHQAELQASFEHSFSGEVSATALHHSGLNQAVVSALFLSSSAKLQLRGEVSHCLVPP</sequence>
<protein>
    <submittedName>
        <fullName evidence="1">Uncharacterized protein</fullName>
    </submittedName>
</protein>
<reference evidence="1 2" key="4">
    <citation type="journal article" date="2011" name="BMC Genomics">
        <title>RNA-Seq improves annotation of protein-coding genes in the cucumber genome.</title>
        <authorList>
            <person name="Li Z."/>
            <person name="Zhang Z."/>
            <person name="Yan P."/>
            <person name="Huang S."/>
            <person name="Fei Z."/>
            <person name="Lin K."/>
        </authorList>
    </citation>
    <scope>NUCLEOTIDE SEQUENCE [LARGE SCALE GENOMIC DNA]</scope>
    <source>
        <strain evidence="2">cv. 9930</strain>
    </source>
</reference>
<reference evidence="1 2" key="2">
    <citation type="journal article" date="2009" name="PLoS ONE">
        <title>An integrated genetic and cytogenetic map of the cucumber genome.</title>
        <authorList>
            <person name="Ren Y."/>
            <person name="Zhang Z."/>
            <person name="Liu J."/>
            <person name="Staub J.E."/>
            <person name="Han Y."/>
            <person name="Cheng Z."/>
            <person name="Li X."/>
            <person name="Lu J."/>
            <person name="Miao H."/>
            <person name="Kang H."/>
            <person name="Xie B."/>
            <person name="Gu X."/>
            <person name="Wang X."/>
            <person name="Du Y."/>
            <person name="Jin W."/>
            <person name="Huang S."/>
        </authorList>
    </citation>
    <scope>NUCLEOTIDE SEQUENCE [LARGE SCALE GENOMIC DNA]</scope>
    <source>
        <strain evidence="2">cv. 9930</strain>
    </source>
</reference>
<evidence type="ECO:0000313" key="1">
    <source>
        <dbReference type="EMBL" id="KGN56261.1"/>
    </source>
</evidence>
<evidence type="ECO:0000313" key="2">
    <source>
        <dbReference type="Proteomes" id="UP000029981"/>
    </source>
</evidence>
<accession>A0A0A0L813</accession>
<organism evidence="1 2">
    <name type="scientific">Cucumis sativus</name>
    <name type="common">Cucumber</name>
    <dbReference type="NCBI Taxonomy" id="3659"/>
    <lineage>
        <taxon>Eukaryota</taxon>
        <taxon>Viridiplantae</taxon>
        <taxon>Streptophyta</taxon>
        <taxon>Embryophyta</taxon>
        <taxon>Tracheophyta</taxon>
        <taxon>Spermatophyta</taxon>
        <taxon>Magnoliopsida</taxon>
        <taxon>eudicotyledons</taxon>
        <taxon>Gunneridae</taxon>
        <taxon>Pentapetalae</taxon>
        <taxon>rosids</taxon>
        <taxon>fabids</taxon>
        <taxon>Cucurbitales</taxon>
        <taxon>Cucurbitaceae</taxon>
        <taxon>Benincaseae</taxon>
        <taxon>Cucumis</taxon>
    </lineage>
</organism>
<gene>
    <name evidence="1" type="ORF">Csa_3G110090</name>
</gene>
<reference evidence="1 2" key="3">
    <citation type="journal article" date="2010" name="BMC Genomics">
        <title>Transcriptome sequencing and comparative analysis of cucumber flowers with different sex types.</title>
        <authorList>
            <person name="Guo S."/>
            <person name="Zheng Y."/>
            <person name="Joung J.G."/>
            <person name="Liu S."/>
            <person name="Zhang Z."/>
            <person name="Crasta O.R."/>
            <person name="Sobral B.W."/>
            <person name="Xu Y."/>
            <person name="Huang S."/>
            <person name="Fei Z."/>
        </authorList>
    </citation>
    <scope>NUCLEOTIDE SEQUENCE [LARGE SCALE GENOMIC DNA]</scope>
    <source>
        <strain evidence="2">cv. 9930</strain>
    </source>
</reference>
<proteinExistence type="predicted"/>
<reference evidence="1 2" key="1">
    <citation type="journal article" date="2009" name="Nat. Genet.">
        <title>The genome of the cucumber, Cucumis sativus L.</title>
        <authorList>
            <person name="Huang S."/>
            <person name="Li R."/>
            <person name="Zhang Z."/>
            <person name="Li L."/>
            <person name="Gu X."/>
            <person name="Fan W."/>
            <person name="Lucas W.J."/>
            <person name="Wang X."/>
            <person name="Xie B."/>
            <person name="Ni P."/>
            <person name="Ren Y."/>
            <person name="Zhu H."/>
            <person name="Li J."/>
            <person name="Lin K."/>
            <person name="Jin W."/>
            <person name="Fei Z."/>
            <person name="Li G."/>
            <person name="Staub J."/>
            <person name="Kilian A."/>
            <person name="van der Vossen E.A."/>
            <person name="Wu Y."/>
            <person name="Guo J."/>
            <person name="He J."/>
            <person name="Jia Z."/>
            <person name="Ren Y."/>
            <person name="Tian G."/>
            <person name="Lu Y."/>
            <person name="Ruan J."/>
            <person name="Qian W."/>
            <person name="Wang M."/>
            <person name="Huang Q."/>
            <person name="Li B."/>
            <person name="Xuan Z."/>
            <person name="Cao J."/>
            <person name="Asan"/>
            <person name="Wu Z."/>
            <person name="Zhang J."/>
            <person name="Cai Q."/>
            <person name="Bai Y."/>
            <person name="Zhao B."/>
            <person name="Han Y."/>
            <person name="Li Y."/>
            <person name="Li X."/>
            <person name="Wang S."/>
            <person name="Shi Q."/>
            <person name="Liu S."/>
            <person name="Cho W.K."/>
            <person name="Kim J.Y."/>
            <person name="Xu Y."/>
            <person name="Heller-Uszynska K."/>
            <person name="Miao H."/>
            <person name="Cheng Z."/>
            <person name="Zhang S."/>
            <person name="Wu J."/>
            <person name="Yang Y."/>
            <person name="Kang H."/>
            <person name="Li M."/>
            <person name="Liang H."/>
            <person name="Ren X."/>
            <person name="Shi Z."/>
            <person name="Wen M."/>
            <person name="Jian M."/>
            <person name="Yang H."/>
            <person name="Zhang G."/>
            <person name="Yang Z."/>
            <person name="Chen R."/>
            <person name="Liu S."/>
            <person name="Li J."/>
            <person name="Ma L."/>
            <person name="Liu H."/>
            <person name="Zhou Y."/>
            <person name="Zhao J."/>
            <person name="Fang X."/>
            <person name="Li G."/>
            <person name="Fang L."/>
            <person name="Li Y."/>
            <person name="Liu D."/>
            <person name="Zheng H."/>
            <person name="Zhang Y."/>
            <person name="Qin N."/>
            <person name="Li Z."/>
            <person name="Yang G."/>
            <person name="Yang S."/>
            <person name="Bolund L."/>
            <person name="Kristiansen K."/>
            <person name="Zheng H."/>
            <person name="Li S."/>
            <person name="Zhang X."/>
            <person name="Yang H."/>
            <person name="Wang J."/>
            <person name="Sun R."/>
            <person name="Zhang B."/>
            <person name="Jiang S."/>
            <person name="Wang J."/>
            <person name="Du Y."/>
            <person name="Li S."/>
        </authorList>
    </citation>
    <scope>NUCLEOTIDE SEQUENCE [LARGE SCALE GENOMIC DNA]</scope>
    <source>
        <strain evidence="2">cv. 9930</strain>
    </source>
</reference>
<dbReference type="Proteomes" id="UP000029981">
    <property type="component" value="Chromosome 3"/>
</dbReference>
<name>A0A0A0L813_CUCSA</name>
<dbReference type="AlphaFoldDB" id="A0A0A0L813"/>